<protein>
    <recommendedName>
        <fullName evidence="10">2,3-dihydroxyphenylpropionate/2,3-dihydroxicinnamic acid 1,2-dioxygenase</fullName>
        <ecNumber evidence="10">1.13.11.16</ecNumber>
    </recommendedName>
    <alternativeName>
        <fullName evidence="10">3-carboxyethylcatechol 2,3-dioxygenase</fullName>
    </alternativeName>
</protein>
<dbReference type="CDD" id="cd07365">
    <property type="entry name" value="MhpB_like"/>
    <property type="match status" value="1"/>
</dbReference>
<evidence type="ECO:0000256" key="4">
    <source>
        <dbReference type="ARBA" id="ARBA00007030"/>
    </source>
</evidence>
<name>A0A543IGQ7_9ACTN</name>
<dbReference type="GO" id="GO:0019380">
    <property type="term" value="P:3-phenylpropionate catabolic process"/>
    <property type="evidence" value="ECO:0007669"/>
    <property type="project" value="UniProtKB-UniRule"/>
</dbReference>
<sequence>MSVALVCMSHSPLLEFADPPADVGAAVEDAFAQARTFVEDFDPTLVVSFAPDHYNGFFYELMPPFCVGFEAVAVGDYGSQAGTLDVPAALAEDLAQAVIDRDVDMAISRRMRIDHGAVQPLEILFGDIAARRVVPVFVNGVAAPFTPMRRIRRMGTAVGEFVATLSGERVLLIGSGGLSHDPPVPRWETATDRQRADLLDGRDPAPDAREARQRRVIETARAFAAGEAGIRDLNPEWDAAFLDICASGDLEEVDGWSPARMAEDAGNSAHEVRTWLAAFSALRACGGYDVVQRFYRPIPELIAGFGLMTAR</sequence>
<evidence type="ECO:0000313" key="14">
    <source>
        <dbReference type="Proteomes" id="UP000316706"/>
    </source>
</evidence>
<dbReference type="EC" id="1.13.11.16" evidence="10"/>
<dbReference type="AlphaFoldDB" id="A0A543IGQ7"/>
<dbReference type="EMBL" id="VFPO01000001">
    <property type="protein sequence ID" value="TQM69764.1"/>
    <property type="molecule type" value="Genomic_DNA"/>
</dbReference>
<dbReference type="UniPathway" id="UPA00714"/>
<evidence type="ECO:0000313" key="13">
    <source>
        <dbReference type="EMBL" id="TQM69764.1"/>
    </source>
</evidence>
<accession>A0A543IGQ7</accession>
<dbReference type="HAMAP" id="MF_01653">
    <property type="entry name" value="MhpB"/>
    <property type="match status" value="1"/>
</dbReference>
<evidence type="ECO:0000256" key="9">
    <source>
        <dbReference type="ARBA" id="ARBA00023004"/>
    </source>
</evidence>
<evidence type="ECO:0000256" key="8">
    <source>
        <dbReference type="ARBA" id="ARBA00023002"/>
    </source>
</evidence>
<evidence type="ECO:0000256" key="3">
    <source>
        <dbReference type="ARBA" id="ARBA00005207"/>
    </source>
</evidence>
<evidence type="ECO:0000256" key="1">
    <source>
        <dbReference type="ARBA" id="ARBA00001748"/>
    </source>
</evidence>
<evidence type="ECO:0000256" key="5">
    <source>
        <dbReference type="ARBA" id="ARBA00011881"/>
    </source>
</evidence>
<comment type="pathway">
    <text evidence="3 10">Aromatic compound metabolism; 3-phenylpropanoate degradation.</text>
</comment>
<dbReference type="InterPro" id="IPR004183">
    <property type="entry name" value="Xdiol_dOase_suB"/>
</dbReference>
<comment type="catalytic activity">
    <reaction evidence="2 10">
        <text>3-(2,3-dihydroxyphenyl)propanoate + O2 = (2Z,4E)-2-hydroxy-6-oxonona-2,4-dienedioate + H(+)</text>
        <dbReference type="Rhea" id="RHEA:23840"/>
        <dbReference type="ChEBI" id="CHEBI:15378"/>
        <dbReference type="ChEBI" id="CHEBI:15379"/>
        <dbReference type="ChEBI" id="CHEBI:46951"/>
        <dbReference type="ChEBI" id="CHEBI:66887"/>
        <dbReference type="EC" id="1.13.11.16"/>
    </reaction>
</comment>
<keyword evidence="6 10" id="KW-0058">Aromatic hydrocarbons catabolism</keyword>
<gene>
    <name evidence="10" type="primary">mhpB</name>
    <name evidence="13" type="ORF">FHX41_3474</name>
</gene>
<dbReference type="RefSeq" id="WP_141970161.1">
    <property type="nucleotide sequence ID" value="NZ_VFPO01000001.1"/>
</dbReference>
<dbReference type="NCBIfam" id="NF009910">
    <property type="entry name" value="PRK13370.1-4"/>
    <property type="match status" value="1"/>
</dbReference>
<evidence type="ECO:0000256" key="6">
    <source>
        <dbReference type="ARBA" id="ARBA00022797"/>
    </source>
</evidence>
<comment type="similarity">
    <text evidence="4 10">Belongs to the LigB/MhpB extradiol dioxygenase family.</text>
</comment>
<feature type="active site" description="Proton acceptor" evidence="10">
    <location>
        <position position="180"/>
    </location>
</feature>
<keyword evidence="7 10" id="KW-0223">Dioxygenase</keyword>
<comment type="catalytic activity">
    <reaction evidence="1 10">
        <text>(2E)-3-(2,3-dihydroxyphenyl)prop-2-enoate + O2 = (2Z,4E,7E)-2-hydroxy-6-oxonona-2,4,7-trienedioate + H(+)</text>
        <dbReference type="Rhea" id="RHEA:25054"/>
        <dbReference type="ChEBI" id="CHEBI:15378"/>
        <dbReference type="ChEBI" id="CHEBI:15379"/>
        <dbReference type="ChEBI" id="CHEBI:58642"/>
        <dbReference type="ChEBI" id="CHEBI:66888"/>
        <dbReference type="EC" id="1.13.11.16"/>
    </reaction>
</comment>
<evidence type="ECO:0000256" key="10">
    <source>
        <dbReference type="HAMAP-Rule" id="MF_01653"/>
    </source>
</evidence>
<dbReference type="OrthoDB" id="8673673at2"/>
<dbReference type="InterPro" id="IPR023789">
    <property type="entry name" value="DHPP/DHXA_dioxygenase"/>
</dbReference>
<dbReference type="Gene3D" id="3.40.830.10">
    <property type="entry name" value="LigB-like"/>
    <property type="match status" value="1"/>
</dbReference>
<evidence type="ECO:0000256" key="2">
    <source>
        <dbReference type="ARBA" id="ARBA00001843"/>
    </source>
</evidence>
<dbReference type="Proteomes" id="UP000316706">
    <property type="component" value="Unassembled WGS sequence"/>
</dbReference>
<proteinExistence type="inferred from homology"/>
<comment type="caution">
    <text evidence="13">The sequence shown here is derived from an EMBL/GenBank/DDBJ whole genome shotgun (WGS) entry which is preliminary data.</text>
</comment>
<evidence type="ECO:0000259" key="12">
    <source>
        <dbReference type="Pfam" id="PF02900"/>
    </source>
</evidence>
<reference evidence="13 14" key="1">
    <citation type="submission" date="2019-06" db="EMBL/GenBank/DDBJ databases">
        <title>Sequencing the genomes of 1000 actinobacteria strains.</title>
        <authorList>
            <person name="Klenk H.-P."/>
        </authorList>
    </citation>
    <scope>NUCLEOTIDE SEQUENCE [LARGE SCALE GENOMIC DNA]</scope>
    <source>
        <strain evidence="13 14">DSM 45043</strain>
    </source>
</reference>
<feature type="domain" description="Extradiol ring-cleavage dioxygenase class III enzyme subunit B" evidence="12">
    <location>
        <begin position="6"/>
        <end position="305"/>
    </location>
</feature>
<keyword evidence="8 10" id="KW-0560">Oxidoreductase</keyword>
<feature type="active site" description="Proton donor" evidence="10">
    <location>
        <position position="115"/>
    </location>
</feature>
<comment type="cofactor">
    <cofactor evidence="10">
        <name>Fe(2+)</name>
        <dbReference type="ChEBI" id="CHEBI:29033"/>
    </cofactor>
</comment>
<keyword evidence="9 10" id="KW-0408">Iron</keyword>
<dbReference type="Pfam" id="PF02900">
    <property type="entry name" value="LigB"/>
    <property type="match status" value="1"/>
</dbReference>
<dbReference type="GO" id="GO:0047070">
    <property type="term" value="F:3-carboxyethylcatechol 2,3-dioxygenase activity"/>
    <property type="evidence" value="ECO:0007669"/>
    <property type="project" value="UniProtKB-UniRule"/>
</dbReference>
<comment type="function">
    <text evidence="10">Catalyzes the non-heme iron(II)-dependent oxidative cleavage of 2,3-dihydroxyphenylpropionic acid and 2,3-dihydroxicinnamic acid into 2-hydroxy-6-ketononadienedioate and 2-hydroxy-6-ketononatrienedioate, respectively.</text>
</comment>
<keyword evidence="14" id="KW-1185">Reference proteome</keyword>
<evidence type="ECO:0000256" key="11">
    <source>
        <dbReference type="SAM" id="MobiDB-lite"/>
    </source>
</evidence>
<dbReference type="GO" id="GO:0008198">
    <property type="term" value="F:ferrous iron binding"/>
    <property type="evidence" value="ECO:0007669"/>
    <property type="project" value="InterPro"/>
</dbReference>
<evidence type="ECO:0000256" key="7">
    <source>
        <dbReference type="ARBA" id="ARBA00022964"/>
    </source>
</evidence>
<feature type="region of interest" description="Disordered" evidence="11">
    <location>
        <begin position="192"/>
        <end position="211"/>
    </location>
</feature>
<dbReference type="SUPFAM" id="SSF53213">
    <property type="entry name" value="LigB-like"/>
    <property type="match status" value="1"/>
</dbReference>
<comment type="subunit">
    <text evidence="5 10">Homotetramer.</text>
</comment>
<organism evidence="13 14">
    <name type="scientific">Actinomadura hallensis</name>
    <dbReference type="NCBI Taxonomy" id="337895"/>
    <lineage>
        <taxon>Bacteria</taxon>
        <taxon>Bacillati</taxon>
        <taxon>Actinomycetota</taxon>
        <taxon>Actinomycetes</taxon>
        <taxon>Streptosporangiales</taxon>
        <taxon>Thermomonosporaceae</taxon>
        <taxon>Actinomadura</taxon>
    </lineage>
</organism>